<evidence type="ECO:0000313" key="2">
    <source>
        <dbReference type="Proteomes" id="UP001219518"/>
    </source>
</evidence>
<protein>
    <submittedName>
        <fullName evidence="1">KRAB-A domain-containing protein 2</fullName>
    </submittedName>
</protein>
<name>A0AAE1H2G8_9NEOP</name>
<comment type="caution">
    <text evidence="1">The sequence shown here is derived from an EMBL/GenBank/DDBJ whole genome shotgun (WGS) entry which is preliminary data.</text>
</comment>
<sequence>MAMAMSPEVADEIRKQMLDAQKNKMRPKFDAKLEAMYGDKRKDNAKVQDIERYMQTVREVKAAQDKPKKQLTSLDRRRLKKYSIYNLKGKDRLTTPEDDPRLMRYFVPIEEMLDAVFDAHIQAGHGGNSRTYKEVCQHHSRSVCHAMFVAMCEKCAYKQKSTKKGIVLKPIIHSQMNSRCQVDLIDVQSKPDGEFRHIM</sequence>
<reference evidence="1" key="2">
    <citation type="journal article" date="2023" name="BMC Genomics">
        <title>Pest status, molecular evolution, and epigenetic factors derived from the genome assembly of Frankliniella fusca, a thysanopteran phytovirus vector.</title>
        <authorList>
            <person name="Catto M.A."/>
            <person name="Labadie P.E."/>
            <person name="Jacobson A.L."/>
            <person name="Kennedy G.G."/>
            <person name="Srinivasan R."/>
            <person name="Hunt B.G."/>
        </authorList>
    </citation>
    <scope>NUCLEOTIDE SEQUENCE</scope>
    <source>
        <strain evidence="1">PL_HMW_Pooled</strain>
    </source>
</reference>
<dbReference type="EMBL" id="JAHWGI010000308">
    <property type="protein sequence ID" value="KAK3913051.1"/>
    <property type="molecule type" value="Genomic_DNA"/>
</dbReference>
<dbReference type="Proteomes" id="UP001219518">
    <property type="component" value="Unassembled WGS sequence"/>
</dbReference>
<gene>
    <name evidence="1" type="ORF">KUF71_022505</name>
</gene>
<reference evidence="1" key="1">
    <citation type="submission" date="2021-07" db="EMBL/GenBank/DDBJ databases">
        <authorList>
            <person name="Catto M.A."/>
            <person name="Jacobson A."/>
            <person name="Kennedy G."/>
            <person name="Labadie P."/>
            <person name="Hunt B.G."/>
            <person name="Srinivasan R."/>
        </authorList>
    </citation>
    <scope>NUCLEOTIDE SEQUENCE</scope>
    <source>
        <strain evidence="1">PL_HMW_Pooled</strain>
        <tissue evidence="1">Head</tissue>
    </source>
</reference>
<organism evidence="1 2">
    <name type="scientific">Frankliniella fusca</name>
    <dbReference type="NCBI Taxonomy" id="407009"/>
    <lineage>
        <taxon>Eukaryota</taxon>
        <taxon>Metazoa</taxon>
        <taxon>Ecdysozoa</taxon>
        <taxon>Arthropoda</taxon>
        <taxon>Hexapoda</taxon>
        <taxon>Insecta</taxon>
        <taxon>Pterygota</taxon>
        <taxon>Neoptera</taxon>
        <taxon>Paraneoptera</taxon>
        <taxon>Thysanoptera</taxon>
        <taxon>Terebrantia</taxon>
        <taxon>Thripoidea</taxon>
        <taxon>Thripidae</taxon>
        <taxon>Frankliniella</taxon>
    </lineage>
</organism>
<proteinExistence type="predicted"/>
<evidence type="ECO:0000313" key="1">
    <source>
        <dbReference type="EMBL" id="KAK3913051.1"/>
    </source>
</evidence>
<accession>A0AAE1H2G8</accession>
<keyword evidence="2" id="KW-1185">Reference proteome</keyword>
<dbReference type="AlphaFoldDB" id="A0AAE1H2G8"/>